<feature type="compositionally biased region" description="Basic and acidic residues" evidence="2">
    <location>
        <begin position="394"/>
        <end position="404"/>
    </location>
</feature>
<dbReference type="OrthoDB" id="10004596at2759"/>
<sequence length="427" mass="47827">AASGTRFRGLKEQTDRMKDNVLKHLRKTKIPTSFNDKAILLAKEQGARLYLDMEPTLRKDKLEELVKKLDLELKAEMENKESVEHELSLLEAAEQKAPSSKRKSEIRALTNKILKSVEKQDAMRLLMLQYCSGLQNCINSLEADVNILRSKSEFERTQTLPKENEQAKTSRSGAVGGFVRRASSSVKEKMSFIKKDFGKKGVRSEEDEKNSSSKSNNNSGLVVIEEDFVTSLQDSLEEVKSRSKDKEYVDSLTDTADSTEVREDSGMGKMLSEISDGPPTAKQHPLIEICVDEADLPAAREEALNDSCDPNEPNVLSQIDSGVPRSSSDSRLEMSKMFSLRPEDILRYRGTSLPRLLASDDSDSESDYLVIDSSDEHVVTDSSDSENDQNVGFKDGKNKSHTHDDDDDDDDQGQHRSTVQHLQTFQV</sequence>
<feature type="region of interest" description="Disordered" evidence="2">
    <location>
        <begin position="303"/>
        <end position="332"/>
    </location>
</feature>
<dbReference type="Proteomes" id="UP000678393">
    <property type="component" value="Unassembled WGS sequence"/>
</dbReference>
<dbReference type="AlphaFoldDB" id="A0A8S4A410"/>
<feature type="region of interest" description="Disordered" evidence="2">
    <location>
        <begin position="198"/>
        <end position="219"/>
    </location>
</feature>
<name>A0A8S4A410_9EUPU</name>
<dbReference type="InterPro" id="IPR039275">
    <property type="entry name" value="PDZD8"/>
</dbReference>
<keyword evidence="1" id="KW-0175">Coiled coil</keyword>
<feature type="non-terminal residue" evidence="3">
    <location>
        <position position="1"/>
    </location>
</feature>
<dbReference type="PANTHER" id="PTHR21519:SF1">
    <property type="entry name" value="PDZ DOMAIN-CONTAINING PROTEIN 8"/>
    <property type="match status" value="1"/>
</dbReference>
<comment type="caution">
    <text evidence="3">The sequence shown here is derived from an EMBL/GenBank/DDBJ whole genome shotgun (WGS) entry which is preliminary data.</text>
</comment>
<gene>
    <name evidence="3" type="ORF">CUNI_LOCUS22037</name>
</gene>
<proteinExistence type="predicted"/>
<reference evidence="3" key="1">
    <citation type="submission" date="2021-04" db="EMBL/GenBank/DDBJ databases">
        <authorList>
            <consortium name="Molecular Ecology Group"/>
        </authorList>
    </citation>
    <scope>NUCLEOTIDE SEQUENCE</scope>
</reference>
<feature type="compositionally biased region" description="Basic and acidic residues" evidence="2">
    <location>
        <begin position="198"/>
        <end position="211"/>
    </location>
</feature>
<keyword evidence="4" id="KW-1185">Reference proteome</keyword>
<dbReference type="GO" id="GO:0051560">
    <property type="term" value="P:mitochondrial calcium ion homeostasis"/>
    <property type="evidence" value="ECO:0007669"/>
    <property type="project" value="InterPro"/>
</dbReference>
<evidence type="ECO:0000313" key="3">
    <source>
        <dbReference type="EMBL" id="CAG5136479.1"/>
    </source>
</evidence>
<organism evidence="3 4">
    <name type="scientific">Candidula unifasciata</name>
    <dbReference type="NCBI Taxonomy" id="100452"/>
    <lineage>
        <taxon>Eukaryota</taxon>
        <taxon>Metazoa</taxon>
        <taxon>Spiralia</taxon>
        <taxon>Lophotrochozoa</taxon>
        <taxon>Mollusca</taxon>
        <taxon>Gastropoda</taxon>
        <taxon>Heterobranchia</taxon>
        <taxon>Euthyneura</taxon>
        <taxon>Panpulmonata</taxon>
        <taxon>Eupulmonata</taxon>
        <taxon>Stylommatophora</taxon>
        <taxon>Helicina</taxon>
        <taxon>Helicoidea</taxon>
        <taxon>Geomitridae</taxon>
        <taxon>Candidula</taxon>
    </lineage>
</organism>
<feature type="region of interest" description="Disordered" evidence="2">
    <location>
        <begin position="356"/>
        <end position="427"/>
    </location>
</feature>
<dbReference type="GO" id="GO:0044233">
    <property type="term" value="C:mitochondria-associated endoplasmic reticulum membrane contact site"/>
    <property type="evidence" value="ECO:0007669"/>
    <property type="project" value="InterPro"/>
</dbReference>
<dbReference type="GO" id="GO:0005739">
    <property type="term" value="C:mitochondrion"/>
    <property type="evidence" value="ECO:0007669"/>
    <property type="project" value="GOC"/>
</dbReference>
<evidence type="ECO:0000256" key="1">
    <source>
        <dbReference type="SAM" id="Coils"/>
    </source>
</evidence>
<dbReference type="GO" id="GO:1990456">
    <property type="term" value="P:mitochondrion-endoplasmic reticulum membrane tethering"/>
    <property type="evidence" value="ECO:0007669"/>
    <property type="project" value="InterPro"/>
</dbReference>
<feature type="coiled-coil region" evidence="1">
    <location>
        <begin position="59"/>
        <end position="93"/>
    </location>
</feature>
<feature type="region of interest" description="Disordered" evidence="2">
    <location>
        <begin position="155"/>
        <end position="180"/>
    </location>
</feature>
<evidence type="ECO:0000256" key="2">
    <source>
        <dbReference type="SAM" id="MobiDB-lite"/>
    </source>
</evidence>
<evidence type="ECO:0000313" key="4">
    <source>
        <dbReference type="Proteomes" id="UP000678393"/>
    </source>
</evidence>
<protein>
    <submittedName>
        <fullName evidence="3">Uncharacterized protein</fullName>
    </submittedName>
</protein>
<feature type="compositionally biased region" description="Basic and acidic residues" evidence="2">
    <location>
        <begin position="240"/>
        <end position="249"/>
    </location>
</feature>
<feature type="region of interest" description="Disordered" evidence="2">
    <location>
        <begin position="240"/>
        <end position="265"/>
    </location>
</feature>
<dbReference type="EMBL" id="CAJHNH020008537">
    <property type="protein sequence ID" value="CAG5136479.1"/>
    <property type="molecule type" value="Genomic_DNA"/>
</dbReference>
<accession>A0A8S4A410</accession>
<feature type="compositionally biased region" description="Polar residues" evidence="2">
    <location>
        <begin position="314"/>
        <end position="327"/>
    </location>
</feature>
<feature type="compositionally biased region" description="Basic and acidic residues" evidence="2">
    <location>
        <begin position="155"/>
        <end position="168"/>
    </location>
</feature>
<feature type="compositionally biased region" description="Polar residues" evidence="2">
    <location>
        <begin position="415"/>
        <end position="427"/>
    </location>
</feature>
<dbReference type="PANTHER" id="PTHR21519">
    <property type="entry name" value="PDZ DOMAIN-CONTAINING PROTEIN 8"/>
    <property type="match status" value="1"/>
</dbReference>